<reference evidence="2" key="1">
    <citation type="journal article" date="2009" name="Rice">
        <title>De Novo Next Generation Sequencing of Plant Genomes.</title>
        <authorList>
            <person name="Rounsley S."/>
            <person name="Marri P.R."/>
            <person name="Yu Y."/>
            <person name="He R."/>
            <person name="Sisneros N."/>
            <person name="Goicoechea J.L."/>
            <person name="Lee S.J."/>
            <person name="Angelova A."/>
            <person name="Kudrna D."/>
            <person name="Luo M."/>
            <person name="Affourtit J."/>
            <person name="Desany B."/>
            <person name="Knight J."/>
            <person name="Niazi F."/>
            <person name="Egholm M."/>
            <person name="Wing R.A."/>
        </authorList>
    </citation>
    <scope>NUCLEOTIDE SEQUENCE [LARGE SCALE GENOMIC DNA]</scope>
    <source>
        <strain evidence="2">cv. IRGC 105608</strain>
    </source>
</reference>
<dbReference type="Proteomes" id="UP000026960">
    <property type="component" value="Chromosome 7"/>
</dbReference>
<dbReference type="HOGENOM" id="CLU_1868261_0_0_1"/>
<evidence type="ECO:0000313" key="2">
    <source>
        <dbReference type="EnsemblPlants" id="OBART07G04190.1"/>
    </source>
</evidence>
<keyword evidence="1" id="KW-0175">Coiled coil</keyword>
<dbReference type="Gramene" id="OBART07G04190.1">
    <property type="protein sequence ID" value="OBART07G04190.1"/>
    <property type="gene ID" value="OBART07G04190"/>
</dbReference>
<dbReference type="PaxDb" id="65489-OBART07G04190.1"/>
<protein>
    <submittedName>
        <fullName evidence="2">Uncharacterized protein</fullName>
    </submittedName>
</protein>
<keyword evidence="3" id="KW-1185">Reference proteome</keyword>
<dbReference type="EnsemblPlants" id="OBART07G04190.1">
    <property type="protein sequence ID" value="OBART07G04190.1"/>
    <property type="gene ID" value="OBART07G04190"/>
</dbReference>
<accession>A0A0D3GMN6</accession>
<name>A0A0D3GMN6_9ORYZ</name>
<dbReference type="AlphaFoldDB" id="A0A0D3GMN6"/>
<organism evidence="2">
    <name type="scientific">Oryza barthii</name>
    <dbReference type="NCBI Taxonomy" id="65489"/>
    <lineage>
        <taxon>Eukaryota</taxon>
        <taxon>Viridiplantae</taxon>
        <taxon>Streptophyta</taxon>
        <taxon>Embryophyta</taxon>
        <taxon>Tracheophyta</taxon>
        <taxon>Spermatophyta</taxon>
        <taxon>Magnoliopsida</taxon>
        <taxon>Liliopsida</taxon>
        <taxon>Poales</taxon>
        <taxon>Poaceae</taxon>
        <taxon>BOP clade</taxon>
        <taxon>Oryzoideae</taxon>
        <taxon>Oryzeae</taxon>
        <taxon>Oryzinae</taxon>
        <taxon>Oryza</taxon>
    </lineage>
</organism>
<sequence length="137" mass="15419">MAAAAAAAAGRTFKTGLLRRFRVSKDVCYRSGCHFMSTDAKATMSRDELHEKQLMHLNQQYELLKEEFEVYSAATRAGVEQRNTRTSNIIFQLQTVTVALIMCLMECKVDILPPLPSSSGSADMMDFSDAWDWIDID</sequence>
<reference evidence="2" key="2">
    <citation type="submission" date="2015-03" db="UniProtKB">
        <authorList>
            <consortium name="EnsemblPlants"/>
        </authorList>
    </citation>
    <scope>IDENTIFICATION</scope>
</reference>
<evidence type="ECO:0000256" key="1">
    <source>
        <dbReference type="SAM" id="Coils"/>
    </source>
</evidence>
<feature type="coiled-coil region" evidence="1">
    <location>
        <begin position="47"/>
        <end position="74"/>
    </location>
</feature>
<proteinExistence type="predicted"/>
<evidence type="ECO:0000313" key="3">
    <source>
        <dbReference type="Proteomes" id="UP000026960"/>
    </source>
</evidence>